<dbReference type="EMBL" id="JBHUOX010000012">
    <property type="protein sequence ID" value="MFD3001898.1"/>
    <property type="molecule type" value="Genomic_DNA"/>
</dbReference>
<dbReference type="PANTHER" id="PTHR43037:SF5">
    <property type="entry name" value="FERULOYL ESTERASE"/>
    <property type="match status" value="1"/>
</dbReference>
<keyword evidence="1" id="KW-0732">Signal</keyword>
<gene>
    <name evidence="4" type="ORF">ACFS7Z_16110</name>
</gene>
<dbReference type="InterPro" id="IPR029058">
    <property type="entry name" value="AB_hydrolase_fold"/>
</dbReference>
<evidence type="ECO:0000259" key="3">
    <source>
        <dbReference type="Pfam" id="PF02230"/>
    </source>
</evidence>
<dbReference type="SUPFAM" id="SSF53474">
    <property type="entry name" value="alpha/beta-Hydrolases"/>
    <property type="match status" value="1"/>
</dbReference>
<dbReference type="RefSeq" id="WP_377486638.1">
    <property type="nucleotide sequence ID" value="NZ_JBHUOX010000012.1"/>
</dbReference>
<organism evidence="4 5">
    <name type="scientific">Pontibacter toksunensis</name>
    <dbReference type="NCBI Taxonomy" id="1332631"/>
    <lineage>
        <taxon>Bacteria</taxon>
        <taxon>Pseudomonadati</taxon>
        <taxon>Bacteroidota</taxon>
        <taxon>Cytophagia</taxon>
        <taxon>Cytophagales</taxon>
        <taxon>Hymenobacteraceae</taxon>
        <taxon>Pontibacter</taxon>
    </lineage>
</organism>
<protein>
    <submittedName>
        <fullName evidence="4">Alpha/beta hydrolase</fullName>
    </submittedName>
</protein>
<dbReference type="Proteomes" id="UP001597641">
    <property type="component" value="Unassembled WGS sequence"/>
</dbReference>
<evidence type="ECO:0000313" key="4">
    <source>
        <dbReference type="EMBL" id="MFD3001898.1"/>
    </source>
</evidence>
<proteinExistence type="predicted"/>
<accession>A0ABW6BVT1</accession>
<evidence type="ECO:0000256" key="2">
    <source>
        <dbReference type="ARBA" id="ARBA00022801"/>
    </source>
</evidence>
<dbReference type="InterPro" id="IPR050955">
    <property type="entry name" value="Plant_Biomass_Hydrol_Est"/>
</dbReference>
<dbReference type="GO" id="GO:0016787">
    <property type="term" value="F:hydrolase activity"/>
    <property type="evidence" value="ECO:0007669"/>
    <property type="project" value="UniProtKB-KW"/>
</dbReference>
<dbReference type="Gene3D" id="3.40.50.1820">
    <property type="entry name" value="alpha/beta hydrolase"/>
    <property type="match status" value="1"/>
</dbReference>
<dbReference type="PANTHER" id="PTHR43037">
    <property type="entry name" value="UNNAMED PRODUCT-RELATED"/>
    <property type="match status" value="1"/>
</dbReference>
<sequence length="236" mass="25663">MTTNRKQYATGRLTAVTGAATVEDAFKSGVRRLNLDEKKDGLIYVPHSYDKKQPAALAVMLHGAGAPAENGLSLLQRYADARNIILLAPASRSYSWDIIATDAFGPDVIFIDQALSFIFKYFAINQNRIAIGGFSDGASYAFCLGLTNGDLFTHIIAFSPGFAYAPEKKGKPAVFISHGEYDPVLPIDSCSRRIVPQLQRQGLEVNYIEFRGRHEVPSNISGSAVAWFTGSPSPSL</sequence>
<feature type="domain" description="Phospholipase/carboxylesterase/thioesterase" evidence="3">
    <location>
        <begin position="124"/>
        <end position="189"/>
    </location>
</feature>
<evidence type="ECO:0000313" key="5">
    <source>
        <dbReference type="Proteomes" id="UP001597641"/>
    </source>
</evidence>
<keyword evidence="5" id="KW-1185">Reference proteome</keyword>
<comment type="caution">
    <text evidence="4">The sequence shown here is derived from an EMBL/GenBank/DDBJ whole genome shotgun (WGS) entry which is preliminary data.</text>
</comment>
<keyword evidence="2 4" id="KW-0378">Hydrolase</keyword>
<name>A0ABW6BVT1_9BACT</name>
<dbReference type="InterPro" id="IPR003140">
    <property type="entry name" value="PLipase/COase/thioEstase"/>
</dbReference>
<reference evidence="5" key="1">
    <citation type="journal article" date="2019" name="Int. J. Syst. Evol. Microbiol.">
        <title>The Global Catalogue of Microorganisms (GCM) 10K type strain sequencing project: providing services to taxonomists for standard genome sequencing and annotation.</title>
        <authorList>
            <consortium name="The Broad Institute Genomics Platform"/>
            <consortium name="The Broad Institute Genome Sequencing Center for Infectious Disease"/>
            <person name="Wu L."/>
            <person name="Ma J."/>
        </authorList>
    </citation>
    <scope>NUCLEOTIDE SEQUENCE [LARGE SCALE GENOMIC DNA]</scope>
    <source>
        <strain evidence="5">KCTC 23984</strain>
    </source>
</reference>
<dbReference type="Pfam" id="PF02230">
    <property type="entry name" value="Abhydrolase_2"/>
    <property type="match status" value="1"/>
</dbReference>
<evidence type="ECO:0000256" key="1">
    <source>
        <dbReference type="ARBA" id="ARBA00022729"/>
    </source>
</evidence>